<dbReference type="SMART" id="SM00382">
    <property type="entry name" value="AAA"/>
    <property type="match status" value="2"/>
</dbReference>
<dbReference type="Gene3D" id="1.10.8.60">
    <property type="match status" value="2"/>
</dbReference>
<dbReference type="InterPro" id="IPR001270">
    <property type="entry name" value="ClpA/B"/>
</dbReference>
<dbReference type="InterPro" id="IPR004176">
    <property type="entry name" value="Clp_R_N"/>
</dbReference>
<evidence type="ECO:0000313" key="8">
    <source>
        <dbReference type="EMBL" id="MDM5147137.1"/>
    </source>
</evidence>
<dbReference type="CDD" id="cd00009">
    <property type="entry name" value="AAA"/>
    <property type="match status" value="1"/>
</dbReference>
<dbReference type="Gene3D" id="1.10.1780.10">
    <property type="entry name" value="Clp, N-terminal domain"/>
    <property type="match status" value="1"/>
</dbReference>
<dbReference type="InterPro" id="IPR003593">
    <property type="entry name" value="AAA+_ATPase"/>
</dbReference>
<accession>A0ABT7QKD0</accession>
<evidence type="ECO:0000256" key="5">
    <source>
        <dbReference type="ARBA" id="ARBA00023186"/>
    </source>
</evidence>
<organism evidence="8 9">
    <name type="scientific">Candidatus Doriopsillibacter californiensis</name>
    <dbReference type="NCBI Taxonomy" id="2970740"/>
    <lineage>
        <taxon>Bacteria</taxon>
        <taxon>Pseudomonadati</taxon>
        <taxon>Pseudomonadota</taxon>
        <taxon>Gammaproteobacteria</taxon>
        <taxon>Candidatus Tethybacterales</taxon>
        <taxon>Candidatus Persebacteraceae</taxon>
        <taxon>Candidatus Doriopsillibacter</taxon>
    </lineage>
</organism>
<evidence type="ECO:0000256" key="4">
    <source>
        <dbReference type="ARBA" id="ARBA00022840"/>
    </source>
</evidence>
<keyword evidence="4" id="KW-0067">ATP-binding</keyword>
<dbReference type="InterPro" id="IPR019489">
    <property type="entry name" value="Clp_ATPase_C"/>
</dbReference>
<dbReference type="InterPro" id="IPR041546">
    <property type="entry name" value="ClpA/ClpB_AAA_lid"/>
</dbReference>
<dbReference type="Proteomes" id="UP001168167">
    <property type="component" value="Unassembled WGS sequence"/>
</dbReference>
<dbReference type="PANTHER" id="PTHR11638">
    <property type="entry name" value="ATP-DEPENDENT CLP PROTEASE"/>
    <property type="match status" value="1"/>
</dbReference>
<evidence type="ECO:0000256" key="2">
    <source>
        <dbReference type="ARBA" id="ARBA00022737"/>
    </source>
</evidence>
<keyword evidence="3" id="KW-0547">Nucleotide-binding</keyword>
<keyword evidence="5" id="KW-0143">Chaperone</keyword>
<dbReference type="Pfam" id="PF02861">
    <property type="entry name" value="Clp_N"/>
    <property type="match status" value="1"/>
</dbReference>
<keyword evidence="2 6" id="KW-0677">Repeat</keyword>
<reference evidence="8" key="1">
    <citation type="submission" date="2022-08" db="EMBL/GenBank/DDBJ databases">
        <authorList>
            <person name="Dzunkova M."/>
            <person name="La Clair J."/>
            <person name="Tyml T."/>
            <person name="Doud D."/>
            <person name="Schulz F."/>
            <person name="Piquer S."/>
            <person name="Porcel Sanchis D."/>
            <person name="Osborn A."/>
            <person name="Robinson D."/>
            <person name="Louie K.B."/>
            <person name="Bowen B.P."/>
            <person name="Bowers R."/>
            <person name="Lee J."/>
            <person name="Arnau Llombart V."/>
            <person name="Diaz Villanueva W."/>
            <person name="Gosliner T."/>
            <person name="Northen T."/>
            <person name="Cheng J.-F."/>
            <person name="Burkart M.D."/>
            <person name="Woyke T."/>
        </authorList>
    </citation>
    <scope>NUCLEOTIDE SEQUENCE</scope>
    <source>
        <strain evidence="8">Df01</strain>
    </source>
</reference>
<name>A0ABT7QKD0_9GAMM</name>
<dbReference type="InterPro" id="IPR036628">
    <property type="entry name" value="Clp_N_dom_sf"/>
</dbReference>
<protein>
    <submittedName>
        <fullName evidence="8">AAA family ATPase</fullName>
    </submittedName>
</protein>
<sequence length="722" mass="78284">MITQELEENINFTHADARRRGLEVITVEHLVLVLIDNSSVRQCLTSCRADVQSLRQDLEHFLESRVVHTPGCSPSPTASFQRVLKRAISQTRNHAHAKASGAHVLAAVFAEPGSHAAYFLKKNGVERLAVLAHTSEQAEKFKSDETKLNTDNDLVALAAAGEIDAPLGREEEVQELIRILSRKYKNNPLLVGESGVGKTAVVHKLAYAAAAQQAPEALAGMKLFSVSIGDLVAGTKYRGDFEQRLHQLIERCRAHTNAVMFIDEIHTLIGAGAVSGNNLDAANILKPVLGGSGIRCIGATTFSEYRRIFEKEAALARRFQKIHIDEPKDAELTVILNGIIERLSAHHKVIYAPTAAASAVHYSRRFLPSRFLPDKAIDVLDDAGAQRRFAGGKTPVDDDAIATAATAAAGLPQRAADHGRHLRGLEQQLASAVIDQPEAAKVLANAVLRLQLGYHDSTRTAGAFLFAGPTGVGKTEMSRRLAGFLGVSLLRFDMSECMEAHAVSRLIGAPPGYVGYEQSGQLVERISHHPNAVVLLDEIEKAHPDVLNILLQVMDYGVLTDNAGRRADFSGAILVMTTNAGAAQWERAPVGFSRDDAAQAGTEALSRQLSPEFRNRLDAVVRFTPLGKATLSRILSLRLKELSHRLLVDKKIHINVGRRLRVRLLADGFSAAMGARPLERLIREHIMEPLAQAEAAGQIVAGGRYALEDNNGVATVNVCSVH</sequence>
<comment type="similarity">
    <text evidence="1">Belongs to the ClpA/ClpB family.</text>
</comment>
<comment type="caution">
    <text evidence="8">The sequence shown here is derived from an EMBL/GenBank/DDBJ whole genome shotgun (WGS) entry which is preliminary data.</text>
</comment>
<dbReference type="Gene3D" id="3.40.50.300">
    <property type="entry name" value="P-loop containing nucleotide triphosphate hydrolases"/>
    <property type="match status" value="2"/>
</dbReference>
<dbReference type="PRINTS" id="PR00300">
    <property type="entry name" value="CLPPROTEASEA"/>
</dbReference>
<dbReference type="PANTHER" id="PTHR11638:SF111">
    <property type="entry name" value="ATP-DEPENDENT CLP PROTEASE ATP-BINDING SUBUNIT CLPA"/>
    <property type="match status" value="1"/>
</dbReference>
<feature type="domain" description="Clp R" evidence="7">
    <location>
        <begin position="1"/>
        <end position="141"/>
    </location>
</feature>
<dbReference type="EMBL" id="JANQAO010000001">
    <property type="protein sequence ID" value="MDM5147137.1"/>
    <property type="molecule type" value="Genomic_DNA"/>
</dbReference>
<dbReference type="Pfam" id="PF17871">
    <property type="entry name" value="AAA_lid_9"/>
    <property type="match status" value="1"/>
</dbReference>
<dbReference type="SUPFAM" id="SSF52540">
    <property type="entry name" value="P-loop containing nucleoside triphosphate hydrolases"/>
    <property type="match status" value="2"/>
</dbReference>
<evidence type="ECO:0000256" key="1">
    <source>
        <dbReference type="ARBA" id="ARBA00008675"/>
    </source>
</evidence>
<dbReference type="Pfam" id="PF00004">
    <property type="entry name" value="AAA"/>
    <property type="match status" value="1"/>
</dbReference>
<dbReference type="SMART" id="SM01086">
    <property type="entry name" value="ClpB_D2-small"/>
    <property type="match status" value="1"/>
</dbReference>
<dbReference type="InterPro" id="IPR027417">
    <property type="entry name" value="P-loop_NTPase"/>
</dbReference>
<dbReference type="Pfam" id="PF07724">
    <property type="entry name" value="AAA_2"/>
    <property type="match status" value="1"/>
</dbReference>
<evidence type="ECO:0000256" key="3">
    <source>
        <dbReference type="ARBA" id="ARBA00022741"/>
    </source>
</evidence>
<dbReference type="InterPro" id="IPR003959">
    <property type="entry name" value="ATPase_AAA_core"/>
</dbReference>
<dbReference type="CDD" id="cd19499">
    <property type="entry name" value="RecA-like_ClpB_Hsp104-like"/>
    <property type="match status" value="1"/>
</dbReference>
<dbReference type="SUPFAM" id="SSF81923">
    <property type="entry name" value="Double Clp-N motif"/>
    <property type="match status" value="1"/>
</dbReference>
<dbReference type="Pfam" id="PF10431">
    <property type="entry name" value="ClpB_D2-small"/>
    <property type="match status" value="1"/>
</dbReference>
<evidence type="ECO:0000256" key="6">
    <source>
        <dbReference type="PROSITE-ProRule" id="PRU01251"/>
    </source>
</evidence>
<dbReference type="PROSITE" id="PS51903">
    <property type="entry name" value="CLP_R"/>
    <property type="match status" value="1"/>
</dbReference>
<evidence type="ECO:0000313" key="9">
    <source>
        <dbReference type="Proteomes" id="UP001168167"/>
    </source>
</evidence>
<evidence type="ECO:0000259" key="7">
    <source>
        <dbReference type="PROSITE" id="PS51903"/>
    </source>
</evidence>
<dbReference type="InterPro" id="IPR050130">
    <property type="entry name" value="ClpA_ClpB"/>
</dbReference>
<proteinExistence type="inferred from homology"/>
<keyword evidence="9" id="KW-1185">Reference proteome</keyword>
<reference evidence="8" key="2">
    <citation type="journal article" date="2023" name="Microbiome">
        <title>Synthase-selected sorting approach identifies a beta-lactone synthase in a nudibranch symbiotic bacterium.</title>
        <authorList>
            <person name="Dzunkova M."/>
            <person name="La Clair J.J."/>
            <person name="Tyml T."/>
            <person name="Doud D."/>
            <person name="Schulz F."/>
            <person name="Piquer-Esteban S."/>
            <person name="Porcel Sanchis D."/>
            <person name="Osborn A."/>
            <person name="Robinson D."/>
            <person name="Louie K.B."/>
            <person name="Bowen B.P."/>
            <person name="Bowers R.M."/>
            <person name="Lee J."/>
            <person name="Arnau V."/>
            <person name="Diaz-Villanueva W."/>
            <person name="Stepanauskas R."/>
            <person name="Gosliner T."/>
            <person name="Date S.V."/>
            <person name="Northen T.R."/>
            <person name="Cheng J.F."/>
            <person name="Burkart M.D."/>
            <person name="Woyke T."/>
        </authorList>
    </citation>
    <scope>NUCLEOTIDE SEQUENCE</scope>
    <source>
        <strain evidence="8">Df01</strain>
    </source>
</reference>
<gene>
    <name evidence="8" type="ORF">NQX30_01915</name>
</gene>